<proteinExistence type="predicted"/>
<dbReference type="STRING" id="1302689.RG47T_4878"/>
<feature type="transmembrane region" description="Helical" evidence="1">
    <location>
        <begin position="58"/>
        <end position="80"/>
    </location>
</feature>
<evidence type="ECO:0000256" key="1">
    <source>
        <dbReference type="SAM" id="Phobius"/>
    </source>
</evidence>
<dbReference type="AlphaFoldDB" id="A0A1Q6A5V9"/>
<keyword evidence="1" id="KW-0472">Membrane</keyword>
<gene>
    <name evidence="2" type="ORF">RG47T_4878</name>
</gene>
<evidence type="ECO:0000313" key="3">
    <source>
        <dbReference type="Proteomes" id="UP000186720"/>
    </source>
</evidence>
<feature type="transmembrane region" description="Helical" evidence="1">
    <location>
        <begin position="86"/>
        <end position="109"/>
    </location>
</feature>
<dbReference type="Pfam" id="PF13630">
    <property type="entry name" value="SdpI"/>
    <property type="match status" value="1"/>
</dbReference>
<dbReference type="EMBL" id="MPPL01000001">
    <property type="protein sequence ID" value="OKS89394.1"/>
    <property type="molecule type" value="Genomic_DNA"/>
</dbReference>
<comment type="caution">
    <text evidence="2">The sequence shown here is derived from an EMBL/GenBank/DDBJ whole genome shotgun (WGS) entry which is preliminary data.</text>
</comment>
<sequence length="124" mass="14194">MINWVSGPQFIGVIMLLNGLIQRTFPPKYINGWYGYRTNTSMQNQQTWDEGNIYSTKLWVKIGFLFVLIGMALSLVLHLLGTTEKLMNMIQAFSTLAAGLAMAIIMHYFTEKHLKKMFGTKQNL</sequence>
<dbReference type="RefSeq" id="WP_074492382.1">
    <property type="nucleotide sequence ID" value="NZ_FPAM01000003.1"/>
</dbReference>
<dbReference type="OrthoDB" id="3173919at2"/>
<keyword evidence="1" id="KW-0812">Transmembrane</keyword>
<evidence type="ECO:0000313" key="2">
    <source>
        <dbReference type="EMBL" id="OKS89394.1"/>
    </source>
</evidence>
<dbReference type="Proteomes" id="UP000186720">
    <property type="component" value="Unassembled WGS sequence"/>
</dbReference>
<organism evidence="2 3">
    <name type="scientific">Mucilaginibacter polytrichastri</name>
    <dbReference type="NCBI Taxonomy" id="1302689"/>
    <lineage>
        <taxon>Bacteria</taxon>
        <taxon>Pseudomonadati</taxon>
        <taxon>Bacteroidota</taxon>
        <taxon>Sphingobacteriia</taxon>
        <taxon>Sphingobacteriales</taxon>
        <taxon>Sphingobacteriaceae</taxon>
        <taxon>Mucilaginibacter</taxon>
    </lineage>
</organism>
<keyword evidence="3" id="KW-1185">Reference proteome</keyword>
<protein>
    <recommendedName>
        <fullName evidence="4">SdpI/YhfL protein family</fullName>
    </recommendedName>
</protein>
<evidence type="ECO:0008006" key="4">
    <source>
        <dbReference type="Google" id="ProtNLM"/>
    </source>
</evidence>
<keyword evidence="1" id="KW-1133">Transmembrane helix</keyword>
<name>A0A1Q6A5V9_9SPHI</name>
<reference evidence="2 3" key="1">
    <citation type="submission" date="2016-11" db="EMBL/GenBank/DDBJ databases">
        <title>Whole Genome Sequencing of Mucilaginibacter polytrichastri RG4-7(T) isolated from the moss sample.</title>
        <authorList>
            <person name="Li Y."/>
        </authorList>
    </citation>
    <scope>NUCLEOTIDE SEQUENCE [LARGE SCALE GENOMIC DNA]</scope>
    <source>
        <strain evidence="2 3">RG4-7</strain>
    </source>
</reference>
<dbReference type="InterPro" id="IPR025962">
    <property type="entry name" value="SdpI/YhfL"/>
</dbReference>
<accession>A0A1Q6A5V9</accession>